<gene>
    <name evidence="1" type="ORF">GJ744_008581</name>
</gene>
<reference evidence="1" key="1">
    <citation type="submission" date="2020-02" db="EMBL/GenBank/DDBJ databases">
        <authorList>
            <person name="Palmer J.M."/>
        </authorList>
    </citation>
    <scope>NUCLEOTIDE SEQUENCE</scope>
    <source>
        <strain evidence="1">EPUS1.4</strain>
        <tissue evidence="1">Thallus</tissue>
    </source>
</reference>
<dbReference type="Proteomes" id="UP000606974">
    <property type="component" value="Unassembled WGS sequence"/>
</dbReference>
<dbReference type="AlphaFoldDB" id="A0A8H7E4B0"/>
<proteinExistence type="predicted"/>
<comment type="caution">
    <text evidence="1">The sequence shown here is derived from an EMBL/GenBank/DDBJ whole genome shotgun (WGS) entry which is preliminary data.</text>
</comment>
<accession>A0A8H7E4B0</accession>
<keyword evidence="2" id="KW-1185">Reference proteome</keyword>
<protein>
    <submittedName>
        <fullName evidence="1">Uncharacterized protein</fullName>
    </submittedName>
</protein>
<dbReference type="OrthoDB" id="5076294at2759"/>
<name>A0A8H7E4B0_9EURO</name>
<evidence type="ECO:0000313" key="1">
    <source>
        <dbReference type="EMBL" id="KAF7508872.1"/>
    </source>
</evidence>
<dbReference type="EMBL" id="JAACFV010000048">
    <property type="protein sequence ID" value="KAF7508872.1"/>
    <property type="molecule type" value="Genomic_DNA"/>
</dbReference>
<sequence>MNNVIISDGQVTYQFKWEKFPSEEGTNPQLLEVITQGSNGVMGAPARNFKLIQGSLVHGVLLEKS</sequence>
<organism evidence="1 2">
    <name type="scientific">Endocarpon pusillum</name>
    <dbReference type="NCBI Taxonomy" id="364733"/>
    <lineage>
        <taxon>Eukaryota</taxon>
        <taxon>Fungi</taxon>
        <taxon>Dikarya</taxon>
        <taxon>Ascomycota</taxon>
        <taxon>Pezizomycotina</taxon>
        <taxon>Eurotiomycetes</taxon>
        <taxon>Chaetothyriomycetidae</taxon>
        <taxon>Verrucariales</taxon>
        <taxon>Verrucariaceae</taxon>
        <taxon>Endocarpon</taxon>
    </lineage>
</organism>
<evidence type="ECO:0000313" key="2">
    <source>
        <dbReference type="Proteomes" id="UP000606974"/>
    </source>
</evidence>